<dbReference type="Proteomes" id="UP000637239">
    <property type="component" value="Chromosome 3"/>
</dbReference>
<dbReference type="AlphaFoldDB" id="A0A7R7VLC1"/>
<organism evidence="1 2">
    <name type="scientific">Aspergillus chevalieri</name>
    <name type="common">Eurotium chevalieri</name>
    <dbReference type="NCBI Taxonomy" id="182096"/>
    <lineage>
        <taxon>Eukaryota</taxon>
        <taxon>Fungi</taxon>
        <taxon>Dikarya</taxon>
        <taxon>Ascomycota</taxon>
        <taxon>Pezizomycotina</taxon>
        <taxon>Eurotiomycetes</taxon>
        <taxon>Eurotiomycetidae</taxon>
        <taxon>Eurotiales</taxon>
        <taxon>Aspergillaceae</taxon>
        <taxon>Aspergillus</taxon>
        <taxon>Aspergillus subgen. Aspergillus</taxon>
    </lineage>
</organism>
<dbReference type="EMBL" id="AP024418">
    <property type="protein sequence ID" value="BCR86785.1"/>
    <property type="molecule type" value="Genomic_DNA"/>
</dbReference>
<name>A0A7R7VLC1_ASPCH</name>
<keyword evidence="2" id="KW-1185">Reference proteome</keyword>
<evidence type="ECO:0000313" key="1">
    <source>
        <dbReference type="EMBL" id="BCR86785.1"/>
    </source>
</evidence>
<evidence type="ECO:0000313" key="2">
    <source>
        <dbReference type="Proteomes" id="UP000637239"/>
    </source>
</evidence>
<reference evidence="1" key="1">
    <citation type="submission" date="2021-01" db="EMBL/GenBank/DDBJ databases">
        <authorList>
            <consortium name="Aspergillus chevalieri M1 genome sequencing consortium"/>
            <person name="Kazuki M."/>
            <person name="Futagami T."/>
        </authorList>
    </citation>
    <scope>NUCLEOTIDE SEQUENCE</scope>
    <source>
        <strain evidence="1">M1</strain>
    </source>
</reference>
<dbReference type="GeneID" id="66981144"/>
<dbReference type="KEGG" id="ache:ACHE_30772A"/>
<dbReference type="RefSeq" id="XP_043135307.1">
    <property type="nucleotide sequence ID" value="XM_043277427.1"/>
</dbReference>
<protein>
    <submittedName>
        <fullName evidence="1">Uncharacterized protein</fullName>
    </submittedName>
</protein>
<accession>A0A7R7VLC1</accession>
<proteinExistence type="predicted"/>
<gene>
    <name evidence="1" type="ORF">ACHE_30772A</name>
</gene>
<sequence>MGAYGEVRFESRDELEKHEDEILDKLDEFGCTITYCPDDLKVELVRNGGYNIDVDEINAAMEKYGGKVVVTG</sequence>
<reference evidence="1" key="2">
    <citation type="submission" date="2021-02" db="EMBL/GenBank/DDBJ databases">
        <title>Aspergillus chevalieri M1 genome sequence.</title>
        <authorList>
            <person name="Kadooka C."/>
            <person name="Mori K."/>
            <person name="Futagami T."/>
        </authorList>
    </citation>
    <scope>NUCLEOTIDE SEQUENCE</scope>
    <source>
        <strain evidence="1">M1</strain>
    </source>
</reference>